<dbReference type="EMBL" id="BLLK01000069">
    <property type="protein sequence ID" value="GFH60898.1"/>
    <property type="molecule type" value="Genomic_DNA"/>
</dbReference>
<dbReference type="PRINTS" id="PR00625">
    <property type="entry name" value="JDOMAIN"/>
</dbReference>
<dbReference type="Pfam" id="PF00226">
    <property type="entry name" value="DnaJ"/>
    <property type="match status" value="1"/>
</dbReference>
<accession>A0AAD3DAQ6</accession>
<dbReference type="PROSITE" id="PS50076">
    <property type="entry name" value="DNAJ_2"/>
    <property type="match status" value="1"/>
</dbReference>
<proteinExistence type="predicted"/>
<dbReference type="Gene3D" id="1.10.287.110">
    <property type="entry name" value="DnaJ domain"/>
    <property type="match status" value="1"/>
</dbReference>
<name>A0AAD3DAQ6_9STRA</name>
<dbReference type="InterPro" id="IPR018253">
    <property type="entry name" value="DnaJ_domain_CS"/>
</dbReference>
<protein>
    <recommendedName>
        <fullName evidence="2">J domain-containing protein</fullName>
    </recommendedName>
</protein>
<dbReference type="AlphaFoldDB" id="A0AAD3DAQ6"/>
<dbReference type="InterPro" id="IPR001623">
    <property type="entry name" value="DnaJ_domain"/>
</dbReference>
<evidence type="ECO:0000256" key="1">
    <source>
        <dbReference type="SAM" id="MobiDB-lite"/>
    </source>
</evidence>
<dbReference type="PANTHER" id="PTHR44094">
    <property type="entry name" value="DNAJ HEAT SHOCK N-TERMINAL DOMAIN-CONTAINING PROTEIN"/>
    <property type="match status" value="1"/>
</dbReference>
<sequence length="602" mass="66266">MQDQTNNSSVKNYDTSTLTDEELAKKAQEELNMEEDMEEANEVFNSLFSTRRPKDASAGLSSATKSIGKGVLAGAVSLVAQPIAGAQQEGAKGFFKGLATGVASAVALPLTGVAIGAYQVARGVGNQGEANKAAKQGMQWDDVKREWYFYYLNKEFEEVENWYKQQKEDGNETSSGNPSEKKVKDREFYDLLGVSTNATSGEIKKAYYKEARKVHPDKCPDDPDAATKFQALGQAYQILSDEQSRANYDKNGKPENENQDDMMNSIDTTVFFNVMFGSTLVEPYVGELWIASVADLMMKDMAKQGDMSESELAEALTGKAEKNSMESKMKQKMREIKIAMYLREKVQRYVDGTIAGDDFGAEIQIEACKIADGSFGTTFLNIIGFQLEVEAEEYIGFQKSLFDGYKAQAKKNASATQTNFKITGAAIKAVSAGRKVYTEVEKSKEAVNQANANGVQKSKQELEAEQAMLAAQKLEENLPTILELAWAINTRDIKNTLRSACKKLFADANATMEQRLKRAQAIKIIGKELLEIGKLVGASKDELNTTEAIKARAEVAVMTTMAKAQGQEVDEKDTEELIKQQRKMAAERDSAHQAAQQQVPPS</sequence>
<feature type="region of interest" description="Disordered" evidence="1">
    <location>
        <begin position="1"/>
        <end position="23"/>
    </location>
</feature>
<feature type="domain" description="J" evidence="2">
    <location>
        <begin position="187"/>
        <end position="252"/>
    </location>
</feature>
<gene>
    <name evidence="3" type="ORF">CTEN210_17374</name>
</gene>
<evidence type="ECO:0000259" key="2">
    <source>
        <dbReference type="PROSITE" id="PS50076"/>
    </source>
</evidence>
<dbReference type="Proteomes" id="UP001054902">
    <property type="component" value="Unassembled WGS sequence"/>
</dbReference>
<dbReference type="InterPro" id="IPR052423">
    <property type="entry name" value="EMIR"/>
</dbReference>
<dbReference type="CDD" id="cd06257">
    <property type="entry name" value="DnaJ"/>
    <property type="match status" value="1"/>
</dbReference>
<comment type="caution">
    <text evidence="3">The sequence shown here is derived from an EMBL/GenBank/DDBJ whole genome shotgun (WGS) entry which is preliminary data.</text>
</comment>
<feature type="compositionally biased region" description="Basic and acidic residues" evidence="1">
    <location>
        <begin position="575"/>
        <end position="591"/>
    </location>
</feature>
<evidence type="ECO:0000313" key="4">
    <source>
        <dbReference type="Proteomes" id="UP001054902"/>
    </source>
</evidence>
<dbReference type="SUPFAM" id="SSF46565">
    <property type="entry name" value="Chaperone J-domain"/>
    <property type="match status" value="1"/>
</dbReference>
<dbReference type="PROSITE" id="PS00636">
    <property type="entry name" value="DNAJ_1"/>
    <property type="match status" value="1"/>
</dbReference>
<reference evidence="3 4" key="1">
    <citation type="journal article" date="2021" name="Sci. Rep.">
        <title>The genome of the diatom Chaetoceros tenuissimus carries an ancient integrated fragment of an extant virus.</title>
        <authorList>
            <person name="Hongo Y."/>
            <person name="Kimura K."/>
            <person name="Takaki Y."/>
            <person name="Yoshida Y."/>
            <person name="Baba S."/>
            <person name="Kobayashi G."/>
            <person name="Nagasaki K."/>
            <person name="Hano T."/>
            <person name="Tomaru Y."/>
        </authorList>
    </citation>
    <scope>NUCLEOTIDE SEQUENCE [LARGE SCALE GENOMIC DNA]</scope>
    <source>
        <strain evidence="3 4">NIES-3715</strain>
    </source>
</reference>
<feature type="region of interest" description="Disordered" evidence="1">
    <location>
        <begin position="564"/>
        <end position="602"/>
    </location>
</feature>
<dbReference type="Pfam" id="PF14308">
    <property type="entry name" value="DnaJ-X"/>
    <property type="match status" value="1"/>
</dbReference>
<feature type="compositionally biased region" description="Polar residues" evidence="1">
    <location>
        <begin position="593"/>
        <end position="602"/>
    </location>
</feature>
<dbReference type="PANTHER" id="PTHR44094:SF8">
    <property type="entry name" value="DNAJ HEAT SHOCK N-TERMINAL DOMAIN-CONTAINING PROTEIN-RELATED"/>
    <property type="match status" value="1"/>
</dbReference>
<keyword evidence="4" id="KW-1185">Reference proteome</keyword>
<evidence type="ECO:0000313" key="3">
    <source>
        <dbReference type="EMBL" id="GFH60898.1"/>
    </source>
</evidence>
<dbReference type="SMART" id="SM00271">
    <property type="entry name" value="DnaJ"/>
    <property type="match status" value="1"/>
</dbReference>
<dbReference type="InterPro" id="IPR026894">
    <property type="entry name" value="DnaJ_X"/>
</dbReference>
<feature type="compositionally biased region" description="Polar residues" evidence="1">
    <location>
        <begin position="1"/>
        <end position="18"/>
    </location>
</feature>
<dbReference type="InterPro" id="IPR036869">
    <property type="entry name" value="J_dom_sf"/>
</dbReference>
<organism evidence="3 4">
    <name type="scientific">Chaetoceros tenuissimus</name>
    <dbReference type="NCBI Taxonomy" id="426638"/>
    <lineage>
        <taxon>Eukaryota</taxon>
        <taxon>Sar</taxon>
        <taxon>Stramenopiles</taxon>
        <taxon>Ochrophyta</taxon>
        <taxon>Bacillariophyta</taxon>
        <taxon>Coscinodiscophyceae</taxon>
        <taxon>Chaetocerotophycidae</taxon>
        <taxon>Chaetocerotales</taxon>
        <taxon>Chaetocerotaceae</taxon>
        <taxon>Chaetoceros</taxon>
    </lineage>
</organism>